<dbReference type="EMBL" id="LR812490">
    <property type="protein sequence ID" value="CAC5343409.1"/>
    <property type="molecule type" value="Genomic_DNA"/>
</dbReference>
<evidence type="ECO:0000313" key="2">
    <source>
        <dbReference type="Proteomes" id="UP000196521"/>
    </source>
</evidence>
<dbReference type="RefSeq" id="WP_043939017.1">
    <property type="nucleotide sequence ID" value="NZ_LR812490.1"/>
</dbReference>
<name>A0A6J7ZM68_PLARU</name>
<comment type="caution">
    <text evidence="1">The sequence shown here is derived from an EMBL/GenBank/DDBJ whole genome shotgun (WGS) entry which is preliminary data.</text>
</comment>
<dbReference type="Proteomes" id="UP000196521">
    <property type="component" value="Chromosome"/>
</dbReference>
<accession>A0A6J7ZM68</accession>
<proteinExistence type="predicted"/>
<organism evidence="1 2">
    <name type="scientific">Planktothrix rubescens CCAP 1459/22</name>
    <dbReference type="NCBI Taxonomy" id="329571"/>
    <lineage>
        <taxon>Bacteria</taxon>
        <taxon>Bacillati</taxon>
        <taxon>Cyanobacteriota</taxon>
        <taxon>Cyanophyceae</taxon>
        <taxon>Oscillatoriophycideae</taxon>
        <taxon>Oscillatoriales</taxon>
        <taxon>Microcoleaceae</taxon>
        <taxon>Planktothrix</taxon>
    </lineage>
</organism>
<reference evidence="1" key="1">
    <citation type="submission" date="2020-05" db="EMBL/GenBank/DDBJ databases">
        <authorList>
            <consortium name="Genoscope - CEA"/>
            <person name="William W."/>
        </authorList>
    </citation>
    <scope>NUCLEOTIDE SEQUENCE [LARGE SCALE GENOMIC DNA]</scope>
    <source>
        <strain evidence="1">PCC 7821</strain>
    </source>
</reference>
<dbReference type="AlphaFoldDB" id="A0A6J7ZM68"/>
<evidence type="ECO:0000313" key="1">
    <source>
        <dbReference type="EMBL" id="CAC5343409.1"/>
    </source>
</evidence>
<dbReference type="EMBL" id="CZCZ02000013">
    <property type="protein sequence ID" value="CAC5343409.1"/>
    <property type="molecule type" value="Genomic_DNA"/>
</dbReference>
<sequence length="181" mass="21029">MLSQQQTAQNLDLWQSVVTKELGYIQSRQVFLNSCTDRVAMLQKGLQNPRERGTALRLLFYLTVPECQLLFNDLVALATVSHSDIELCREAILSLPKTWLLDNIENSAEELLADGTDEEYRRLLELYINIDDHLTEKLVKRALQHEDEDIREAGEDFQNYLKNVIRIPQELVELTSRVWVK</sequence>
<gene>
    <name evidence="1" type="ORF">PLAN_30603</name>
</gene>
<protein>
    <submittedName>
        <fullName evidence="1">Uncharacterized protein</fullName>
    </submittedName>
</protein>
<keyword evidence="2" id="KW-1185">Reference proteome</keyword>